<evidence type="ECO:0000256" key="14">
    <source>
        <dbReference type="ARBA" id="ARBA00023170"/>
    </source>
</evidence>
<evidence type="ECO:0000256" key="1">
    <source>
        <dbReference type="ARBA" id="ARBA00004251"/>
    </source>
</evidence>
<feature type="domain" description="ALK/LTK-like glycine-rich" evidence="16">
    <location>
        <begin position="2"/>
        <end position="115"/>
    </location>
</feature>
<comment type="subcellular location">
    <subcellularLocation>
        <location evidence="1">Cell membrane</location>
        <topology evidence="1">Single-pass type I membrane protein</topology>
    </subcellularLocation>
</comment>
<dbReference type="Proteomes" id="UP000001542">
    <property type="component" value="Unassembled WGS sequence"/>
</dbReference>
<reference evidence="17" key="2">
    <citation type="journal article" date="2007" name="Science">
        <title>Draft genome sequence of the sexually transmitted pathogen Trichomonas vaginalis.</title>
        <authorList>
            <person name="Carlton J.M."/>
            <person name="Hirt R.P."/>
            <person name="Silva J.C."/>
            <person name="Delcher A.L."/>
            <person name="Schatz M."/>
            <person name="Zhao Q."/>
            <person name="Wortman J.R."/>
            <person name="Bidwell S.L."/>
            <person name="Alsmark U.C.M."/>
            <person name="Besteiro S."/>
            <person name="Sicheritz-Ponten T."/>
            <person name="Noel C.J."/>
            <person name="Dacks J.B."/>
            <person name="Foster P.G."/>
            <person name="Simillion C."/>
            <person name="Van de Peer Y."/>
            <person name="Miranda-Saavedra D."/>
            <person name="Barton G.J."/>
            <person name="Westrop G.D."/>
            <person name="Mueller S."/>
            <person name="Dessi D."/>
            <person name="Fiori P.L."/>
            <person name="Ren Q."/>
            <person name="Paulsen I."/>
            <person name="Zhang H."/>
            <person name="Bastida-Corcuera F.D."/>
            <person name="Simoes-Barbosa A."/>
            <person name="Brown M.T."/>
            <person name="Hayes R.D."/>
            <person name="Mukherjee M."/>
            <person name="Okumura C.Y."/>
            <person name="Schneider R."/>
            <person name="Smith A.J."/>
            <person name="Vanacova S."/>
            <person name="Villalvazo M."/>
            <person name="Haas B.J."/>
            <person name="Pertea M."/>
            <person name="Feldblyum T.V."/>
            <person name="Utterback T.R."/>
            <person name="Shu C.L."/>
            <person name="Osoegawa K."/>
            <person name="de Jong P.J."/>
            <person name="Hrdy I."/>
            <person name="Horvathova L."/>
            <person name="Zubacova Z."/>
            <person name="Dolezal P."/>
            <person name="Malik S.B."/>
            <person name="Logsdon J.M. Jr."/>
            <person name="Henze K."/>
            <person name="Gupta A."/>
            <person name="Wang C.C."/>
            <person name="Dunne R.L."/>
            <person name="Upcroft J.A."/>
            <person name="Upcroft P."/>
            <person name="White O."/>
            <person name="Salzberg S.L."/>
            <person name="Tang P."/>
            <person name="Chiu C.-H."/>
            <person name="Lee Y.-S."/>
            <person name="Embley T.M."/>
            <person name="Coombs G.H."/>
            <person name="Mottram J.C."/>
            <person name="Tachezy J."/>
            <person name="Fraser-Liggett C.M."/>
            <person name="Johnson P.J."/>
        </authorList>
    </citation>
    <scope>NUCLEOTIDE SEQUENCE [LARGE SCALE GENOMIC DNA]</scope>
    <source>
        <strain evidence="17">G3</strain>
    </source>
</reference>
<proteinExistence type="predicted"/>
<dbReference type="VEuPathDB" id="TrichDB:TVAGG3_0934970"/>
<dbReference type="GO" id="GO:0004714">
    <property type="term" value="F:transmembrane receptor protein tyrosine kinase activity"/>
    <property type="evidence" value="ECO:0007669"/>
    <property type="project" value="UniProtKB-EC"/>
</dbReference>
<name>A2DPP5_TRIV3</name>
<organism evidence="17 18">
    <name type="scientific">Trichomonas vaginalis (strain ATCC PRA-98 / G3)</name>
    <dbReference type="NCBI Taxonomy" id="412133"/>
    <lineage>
        <taxon>Eukaryota</taxon>
        <taxon>Metamonada</taxon>
        <taxon>Parabasalia</taxon>
        <taxon>Trichomonadida</taxon>
        <taxon>Trichomonadidae</taxon>
        <taxon>Trichomonas</taxon>
    </lineage>
</organism>
<evidence type="ECO:0000256" key="12">
    <source>
        <dbReference type="ARBA" id="ARBA00023137"/>
    </source>
</evidence>
<keyword evidence="8" id="KW-0418">Kinase</keyword>
<keyword evidence="10" id="KW-1133">Transmembrane helix</keyword>
<evidence type="ECO:0000259" key="16">
    <source>
        <dbReference type="Pfam" id="PF12810"/>
    </source>
</evidence>
<evidence type="ECO:0000256" key="3">
    <source>
        <dbReference type="ARBA" id="ARBA00022475"/>
    </source>
</evidence>
<evidence type="ECO:0000256" key="4">
    <source>
        <dbReference type="ARBA" id="ARBA00022679"/>
    </source>
</evidence>
<keyword evidence="5" id="KW-0812">Transmembrane</keyword>
<gene>
    <name evidence="17" type="ORF">TVAG_235270</name>
</gene>
<keyword evidence="15" id="KW-0325">Glycoprotein</keyword>
<evidence type="ECO:0000256" key="8">
    <source>
        <dbReference type="ARBA" id="ARBA00022777"/>
    </source>
</evidence>
<keyword evidence="11" id="KW-0472">Membrane</keyword>
<keyword evidence="9" id="KW-0067">ATP-binding</keyword>
<dbReference type="EMBL" id="DS113228">
    <property type="protein sequence ID" value="EAY17645.1"/>
    <property type="molecule type" value="Genomic_DNA"/>
</dbReference>
<keyword evidence="14" id="KW-0675">Receptor</keyword>
<dbReference type="EC" id="2.7.10.1" evidence="2"/>
<evidence type="ECO:0000256" key="5">
    <source>
        <dbReference type="ARBA" id="ARBA00022692"/>
    </source>
</evidence>
<evidence type="ECO:0000313" key="17">
    <source>
        <dbReference type="EMBL" id="EAY17645.1"/>
    </source>
</evidence>
<keyword evidence="18" id="KW-1185">Reference proteome</keyword>
<evidence type="ECO:0000313" key="18">
    <source>
        <dbReference type="Proteomes" id="UP000001542"/>
    </source>
</evidence>
<accession>A2DPP5</accession>
<evidence type="ECO:0000256" key="2">
    <source>
        <dbReference type="ARBA" id="ARBA00011902"/>
    </source>
</evidence>
<evidence type="ECO:0000256" key="15">
    <source>
        <dbReference type="ARBA" id="ARBA00023180"/>
    </source>
</evidence>
<evidence type="ECO:0000256" key="13">
    <source>
        <dbReference type="ARBA" id="ARBA00023157"/>
    </source>
</evidence>
<keyword evidence="13" id="KW-1015">Disulfide bond</keyword>
<dbReference type="RefSeq" id="XP_001329780.1">
    <property type="nucleotide sequence ID" value="XM_001329745.1"/>
</dbReference>
<dbReference type="KEGG" id="tva:4775663"/>
<keyword evidence="4" id="KW-0808">Transferase</keyword>
<dbReference type="Pfam" id="PF12810">
    <property type="entry name" value="ALK_LTK_GRD"/>
    <property type="match status" value="1"/>
</dbReference>
<dbReference type="GO" id="GO:0005524">
    <property type="term" value="F:ATP binding"/>
    <property type="evidence" value="ECO:0007669"/>
    <property type="project" value="UniProtKB-KW"/>
</dbReference>
<evidence type="ECO:0000256" key="7">
    <source>
        <dbReference type="ARBA" id="ARBA00022741"/>
    </source>
</evidence>
<keyword evidence="12" id="KW-0829">Tyrosine-protein kinase</keyword>
<evidence type="ECO:0000256" key="9">
    <source>
        <dbReference type="ARBA" id="ARBA00022840"/>
    </source>
</evidence>
<sequence length="146" mass="15481">MGGNSSPSEYSLSGGGSGYFGGGGASVTHNKHGSGAGGSSYVSGCNGYVSVSRNYSLQNSISFNGTVHYSGLFFTNIRMLSGDELLPNYSSTKTNSFVSYVHGHLGDGAFKITLLECINICSNHIYVNLFSYSQFFSLSLLNFFIS</sequence>
<dbReference type="InParanoid" id="A2DPP5"/>
<dbReference type="AlphaFoldDB" id="A2DPP5"/>
<reference evidence="17" key="1">
    <citation type="submission" date="2006-10" db="EMBL/GenBank/DDBJ databases">
        <authorList>
            <person name="Amadeo P."/>
            <person name="Zhao Q."/>
            <person name="Wortman J."/>
            <person name="Fraser-Liggett C."/>
            <person name="Carlton J."/>
        </authorList>
    </citation>
    <scope>NUCLEOTIDE SEQUENCE</scope>
    <source>
        <strain evidence="17">G3</strain>
    </source>
</reference>
<keyword evidence="6" id="KW-0732">Signal</keyword>
<dbReference type="GO" id="GO:0005886">
    <property type="term" value="C:plasma membrane"/>
    <property type="evidence" value="ECO:0007669"/>
    <property type="project" value="UniProtKB-SubCell"/>
</dbReference>
<dbReference type="VEuPathDB" id="TrichDB:TVAG_235270"/>
<evidence type="ECO:0000256" key="10">
    <source>
        <dbReference type="ARBA" id="ARBA00022989"/>
    </source>
</evidence>
<protein>
    <recommendedName>
        <fullName evidence="2">receptor protein-tyrosine kinase</fullName>
        <ecNumber evidence="2">2.7.10.1</ecNumber>
    </recommendedName>
</protein>
<evidence type="ECO:0000256" key="6">
    <source>
        <dbReference type="ARBA" id="ARBA00022729"/>
    </source>
</evidence>
<evidence type="ECO:0000256" key="11">
    <source>
        <dbReference type="ARBA" id="ARBA00023136"/>
    </source>
</evidence>
<keyword evidence="3" id="KW-1003">Cell membrane</keyword>
<keyword evidence="7" id="KW-0547">Nucleotide-binding</keyword>
<dbReference type="InterPro" id="IPR055163">
    <property type="entry name" value="ALK/LTK-like_GRD"/>
</dbReference>